<reference evidence="2 3" key="1">
    <citation type="submission" date="2019-07" db="EMBL/GenBank/DDBJ databases">
        <title>Genomes of Cafeteria roenbergensis.</title>
        <authorList>
            <person name="Fischer M.G."/>
            <person name="Hackl T."/>
            <person name="Roman M."/>
        </authorList>
    </citation>
    <scope>NUCLEOTIDE SEQUENCE [LARGE SCALE GENOMIC DNA]</scope>
    <source>
        <strain evidence="2 3">Cflag</strain>
    </source>
</reference>
<evidence type="ECO:0000313" key="3">
    <source>
        <dbReference type="Proteomes" id="UP000325113"/>
    </source>
</evidence>
<evidence type="ECO:0000313" key="2">
    <source>
        <dbReference type="EMBL" id="KAA0146717.1"/>
    </source>
</evidence>
<dbReference type="Proteomes" id="UP000325113">
    <property type="component" value="Unassembled WGS sequence"/>
</dbReference>
<name>A0A5A8C259_CAFRO</name>
<dbReference type="InterPro" id="IPR004401">
    <property type="entry name" value="YbaB/EbfC"/>
</dbReference>
<dbReference type="Pfam" id="PF02575">
    <property type="entry name" value="YbaB_DNA_bd"/>
    <property type="match status" value="1"/>
</dbReference>
<organism evidence="2 3">
    <name type="scientific">Cafeteria roenbergensis</name>
    <name type="common">Marine flagellate</name>
    <dbReference type="NCBI Taxonomy" id="33653"/>
    <lineage>
        <taxon>Eukaryota</taxon>
        <taxon>Sar</taxon>
        <taxon>Stramenopiles</taxon>
        <taxon>Bigyra</taxon>
        <taxon>Opalozoa</taxon>
        <taxon>Bicosoecida</taxon>
        <taxon>Cafeteriaceae</taxon>
        <taxon>Cafeteria</taxon>
    </lineage>
</organism>
<comment type="caution">
    <text evidence="2">The sequence shown here is derived from an EMBL/GenBank/DDBJ whole genome shotgun (WGS) entry which is preliminary data.</text>
</comment>
<feature type="compositionally biased region" description="Gly residues" evidence="1">
    <location>
        <begin position="124"/>
        <end position="143"/>
    </location>
</feature>
<dbReference type="Gene3D" id="3.30.1310.10">
    <property type="entry name" value="Nucleoid-associated protein YbaB-like domain"/>
    <property type="match status" value="1"/>
</dbReference>
<dbReference type="GO" id="GO:0003677">
    <property type="term" value="F:DNA binding"/>
    <property type="evidence" value="ECO:0007669"/>
    <property type="project" value="InterPro"/>
</dbReference>
<accession>A0A5A8C259</accession>
<dbReference type="SUPFAM" id="SSF82607">
    <property type="entry name" value="YbaB-like"/>
    <property type="match status" value="1"/>
</dbReference>
<dbReference type="InterPro" id="IPR036894">
    <property type="entry name" value="YbaB-like_sf"/>
</dbReference>
<sequence length="158" mass="15960">MAGMGAGNMLANMMSARGGGGRGADAARALMERLKQVSATAASSGNLVHVTARGDMRISEVRMEDAFLKQPKALQEVMLRDTVNEALNKVQPEVERMSKEAMTEMAKQAMASMGGGMFGGGGAGAAPGGAGAPAQSGGMGGALKGLFPGLGNSSTDRR</sequence>
<evidence type="ECO:0000256" key="1">
    <source>
        <dbReference type="SAM" id="MobiDB-lite"/>
    </source>
</evidence>
<protein>
    <submittedName>
        <fullName evidence="2">Uncharacterized protein</fullName>
    </submittedName>
</protein>
<dbReference type="EMBL" id="VLTM01000179">
    <property type="protein sequence ID" value="KAA0146717.1"/>
    <property type="molecule type" value="Genomic_DNA"/>
</dbReference>
<proteinExistence type="predicted"/>
<dbReference type="AlphaFoldDB" id="A0A5A8C259"/>
<feature type="region of interest" description="Disordered" evidence="1">
    <location>
        <begin position="124"/>
        <end position="158"/>
    </location>
</feature>
<gene>
    <name evidence="2" type="ORF">FNF31_07720</name>
</gene>